<name>A0A6B3NLJ7_9CYAN</name>
<keyword evidence="1" id="KW-1133">Transmembrane helix</keyword>
<gene>
    <name evidence="2" type="ORF">F6J89_27760</name>
</gene>
<accession>A0A6B3NLJ7</accession>
<keyword evidence="1" id="KW-0472">Membrane</keyword>
<proteinExistence type="predicted"/>
<keyword evidence="1" id="KW-0812">Transmembrane</keyword>
<sequence length="102" mass="11395">MENQKANFDSTELTQTWNSPLAILFFAFGALHIYGFMRSRSTRSKLIKRSKLTSTSSNKLSKQKIIREKDKTTVGYSAAFGNYLKIGISAVVVAGIIEILVF</sequence>
<protein>
    <submittedName>
        <fullName evidence="2">Uncharacterized protein</fullName>
    </submittedName>
</protein>
<organism evidence="2">
    <name type="scientific">Symploca sp. SIO1C4</name>
    <dbReference type="NCBI Taxonomy" id="2607765"/>
    <lineage>
        <taxon>Bacteria</taxon>
        <taxon>Bacillati</taxon>
        <taxon>Cyanobacteriota</taxon>
        <taxon>Cyanophyceae</taxon>
        <taxon>Coleofasciculales</taxon>
        <taxon>Coleofasciculaceae</taxon>
        <taxon>Symploca</taxon>
    </lineage>
</organism>
<reference evidence="2" key="1">
    <citation type="submission" date="2019-11" db="EMBL/GenBank/DDBJ databases">
        <title>Genomic insights into an expanded diversity of filamentous marine cyanobacteria reveals the extraordinary biosynthetic potential of Moorea and Okeania.</title>
        <authorList>
            <person name="Ferreira Leao T."/>
            <person name="Wang M."/>
            <person name="Moss N."/>
            <person name="Da Silva R."/>
            <person name="Sanders J."/>
            <person name="Nurk S."/>
            <person name="Gurevich A."/>
            <person name="Humphrey G."/>
            <person name="Reher R."/>
            <person name="Zhu Q."/>
            <person name="Belda-Ferre P."/>
            <person name="Glukhov E."/>
            <person name="Rex R."/>
            <person name="Dorrestein P.C."/>
            <person name="Knight R."/>
            <person name="Pevzner P."/>
            <person name="Gerwick W.H."/>
            <person name="Gerwick L."/>
        </authorList>
    </citation>
    <scope>NUCLEOTIDE SEQUENCE</scope>
    <source>
        <strain evidence="2">SIO1C4</strain>
    </source>
</reference>
<dbReference type="EMBL" id="JAAHFQ010000781">
    <property type="protein sequence ID" value="NER31312.1"/>
    <property type="molecule type" value="Genomic_DNA"/>
</dbReference>
<dbReference type="AlphaFoldDB" id="A0A6B3NLJ7"/>
<evidence type="ECO:0000256" key="1">
    <source>
        <dbReference type="SAM" id="Phobius"/>
    </source>
</evidence>
<evidence type="ECO:0000313" key="2">
    <source>
        <dbReference type="EMBL" id="NER31312.1"/>
    </source>
</evidence>
<comment type="caution">
    <text evidence="2">The sequence shown here is derived from an EMBL/GenBank/DDBJ whole genome shotgun (WGS) entry which is preliminary data.</text>
</comment>
<feature type="transmembrane region" description="Helical" evidence="1">
    <location>
        <begin position="20"/>
        <end position="37"/>
    </location>
</feature>